<dbReference type="GO" id="GO:0005634">
    <property type="term" value="C:nucleus"/>
    <property type="evidence" value="ECO:0007669"/>
    <property type="project" value="TreeGrafter"/>
</dbReference>
<feature type="compositionally biased region" description="Basic and acidic residues" evidence="1">
    <location>
        <begin position="336"/>
        <end position="346"/>
    </location>
</feature>
<evidence type="ECO:0008006" key="4">
    <source>
        <dbReference type="Google" id="ProtNLM"/>
    </source>
</evidence>
<feature type="region of interest" description="Disordered" evidence="1">
    <location>
        <begin position="1"/>
        <end position="146"/>
    </location>
</feature>
<feature type="compositionally biased region" description="Acidic residues" evidence="1">
    <location>
        <begin position="96"/>
        <end position="122"/>
    </location>
</feature>
<dbReference type="Pfam" id="PF07818">
    <property type="entry name" value="HCNGP"/>
    <property type="match status" value="1"/>
</dbReference>
<dbReference type="PANTHER" id="PTHR13464:SF0">
    <property type="entry name" value="SAP30-BINDING PROTEIN"/>
    <property type="match status" value="1"/>
</dbReference>
<dbReference type="InterPro" id="IPR012479">
    <property type="entry name" value="SAP30BP"/>
</dbReference>
<gene>
    <name evidence="2" type="ORF">JYZ213_LOCUS16066</name>
</gene>
<comment type="caution">
    <text evidence="2">The sequence shown here is derived from an EMBL/GenBank/DDBJ whole genome shotgun (WGS) entry which is preliminary data.</text>
</comment>
<proteinExistence type="predicted"/>
<dbReference type="AlphaFoldDB" id="A0A814GXZ0"/>
<dbReference type="GO" id="GO:0006355">
    <property type="term" value="P:regulation of DNA-templated transcription"/>
    <property type="evidence" value="ECO:0007669"/>
    <property type="project" value="InterPro"/>
</dbReference>
<organism evidence="2 3">
    <name type="scientific">Adineta steineri</name>
    <dbReference type="NCBI Taxonomy" id="433720"/>
    <lineage>
        <taxon>Eukaryota</taxon>
        <taxon>Metazoa</taxon>
        <taxon>Spiralia</taxon>
        <taxon>Gnathifera</taxon>
        <taxon>Rotifera</taxon>
        <taxon>Eurotatoria</taxon>
        <taxon>Bdelloidea</taxon>
        <taxon>Adinetida</taxon>
        <taxon>Adinetidae</taxon>
        <taxon>Adineta</taxon>
    </lineage>
</organism>
<dbReference type="EMBL" id="CAJNOG010000142">
    <property type="protein sequence ID" value="CAF1002315.1"/>
    <property type="molecule type" value="Genomic_DNA"/>
</dbReference>
<sequence>MSDEEITTNNSMDIDIAPDESSSSPVPASSTAILDIGIGDEHISGSDDEDLHERLTSKSSTPDSTTIPIAITKIPSTTRKHPLTKNKSSLVNYERDSDDDEHTDEEDEEDNNNEEQNDEDDQSNSNSAGILHGTGESDSIPMESTTYTEQTIVTSDLLNVTPFKPDDASPSSRNDLTSHYPLIFPEDADIHIPPEPAKNCSAKLEKKFEEYYKRFKKTGVDQNVAIQELKDFRNPCMYEKIISHLEIDEIGTNFPQELYDPHWWGKESYYEELGMHVVIYFKINLIDKKVFLGKAQKIEMDRREKERRERPKIGFTPGVKKVDQLGVGSSNNSDISGEKRKTRFDQ</sequence>
<feature type="compositionally biased region" description="Low complexity" evidence="1">
    <location>
        <begin position="19"/>
        <end position="32"/>
    </location>
</feature>
<feature type="compositionally biased region" description="Basic and acidic residues" evidence="1">
    <location>
        <begin position="39"/>
        <end position="56"/>
    </location>
</feature>
<dbReference type="Proteomes" id="UP000663845">
    <property type="component" value="Unassembled WGS sequence"/>
</dbReference>
<evidence type="ECO:0000256" key="1">
    <source>
        <dbReference type="SAM" id="MobiDB-lite"/>
    </source>
</evidence>
<feature type="region of interest" description="Disordered" evidence="1">
    <location>
        <begin position="301"/>
        <end position="346"/>
    </location>
</feature>
<protein>
    <recommendedName>
        <fullName evidence="4">SAP30-binding protein</fullName>
    </recommendedName>
</protein>
<feature type="compositionally biased region" description="Basic and acidic residues" evidence="1">
    <location>
        <begin position="301"/>
        <end position="312"/>
    </location>
</feature>
<evidence type="ECO:0000313" key="3">
    <source>
        <dbReference type="Proteomes" id="UP000663845"/>
    </source>
</evidence>
<accession>A0A814GXZ0</accession>
<name>A0A814GXZ0_9BILA</name>
<dbReference type="PANTHER" id="PTHR13464">
    <property type="entry name" value="TRANSCRIPTIONAL REGULATOR PROTEIN HCNGP"/>
    <property type="match status" value="1"/>
</dbReference>
<evidence type="ECO:0000313" key="2">
    <source>
        <dbReference type="EMBL" id="CAF1002315.1"/>
    </source>
</evidence>
<feature type="compositionally biased region" description="Polar residues" evidence="1">
    <location>
        <begin position="57"/>
        <end position="67"/>
    </location>
</feature>
<reference evidence="2" key="1">
    <citation type="submission" date="2021-02" db="EMBL/GenBank/DDBJ databases">
        <authorList>
            <person name="Nowell W R."/>
        </authorList>
    </citation>
    <scope>NUCLEOTIDE SEQUENCE</scope>
</reference>